<organism evidence="2 3">
    <name type="scientific">Bradyrhizobium yuanmingense</name>
    <dbReference type="NCBI Taxonomy" id="108015"/>
    <lineage>
        <taxon>Bacteria</taxon>
        <taxon>Pseudomonadati</taxon>
        <taxon>Pseudomonadota</taxon>
        <taxon>Alphaproteobacteria</taxon>
        <taxon>Hyphomicrobiales</taxon>
        <taxon>Nitrobacteraceae</taxon>
        <taxon>Bradyrhizobium</taxon>
    </lineage>
</organism>
<gene>
    <name evidence="2" type="ORF">GA0061099_101085</name>
</gene>
<keyword evidence="1" id="KW-0472">Membrane</keyword>
<sequence>MLTCMKMLVVRVAHTSTRPSWTLLAISCLISATIVTVLRVVCEG</sequence>
<accession>A0A1C3X7M0</accession>
<keyword evidence="1" id="KW-1133">Transmembrane helix</keyword>
<evidence type="ECO:0000313" key="2">
    <source>
        <dbReference type="EMBL" id="SCB48272.1"/>
    </source>
</evidence>
<protein>
    <submittedName>
        <fullName evidence="2">Uncharacterized protein</fullName>
    </submittedName>
</protein>
<dbReference type="AlphaFoldDB" id="A0A1C3X7M0"/>
<proteinExistence type="predicted"/>
<keyword evidence="1" id="KW-0812">Transmembrane</keyword>
<evidence type="ECO:0000313" key="3">
    <source>
        <dbReference type="Proteomes" id="UP000183174"/>
    </source>
</evidence>
<feature type="transmembrane region" description="Helical" evidence="1">
    <location>
        <begin position="21"/>
        <end position="41"/>
    </location>
</feature>
<dbReference type="Proteomes" id="UP000183174">
    <property type="component" value="Unassembled WGS sequence"/>
</dbReference>
<evidence type="ECO:0000256" key="1">
    <source>
        <dbReference type="SAM" id="Phobius"/>
    </source>
</evidence>
<reference evidence="2 3" key="1">
    <citation type="submission" date="2016-08" db="EMBL/GenBank/DDBJ databases">
        <authorList>
            <person name="Seilhamer J.J."/>
        </authorList>
    </citation>
    <scope>NUCLEOTIDE SEQUENCE [LARGE SCALE GENOMIC DNA]</scope>
    <source>
        <strain evidence="2 3">CCBAU 10071</strain>
    </source>
</reference>
<name>A0A1C3X7M0_9BRAD</name>
<dbReference type="EMBL" id="FMAE01000010">
    <property type="protein sequence ID" value="SCB48272.1"/>
    <property type="molecule type" value="Genomic_DNA"/>
</dbReference>